<dbReference type="AlphaFoldDB" id="A0A6H9UX59"/>
<evidence type="ECO:0000256" key="1">
    <source>
        <dbReference type="SAM" id="SignalP"/>
    </source>
</evidence>
<dbReference type="InterPro" id="IPR036366">
    <property type="entry name" value="PGBDSf"/>
</dbReference>
<dbReference type="SUPFAM" id="SSF47090">
    <property type="entry name" value="PGBD-like"/>
    <property type="match status" value="1"/>
</dbReference>
<evidence type="ECO:0000313" key="4">
    <source>
        <dbReference type="Proteomes" id="UP000442707"/>
    </source>
</evidence>
<gene>
    <name evidence="3" type="ORF">F7R91_27020</name>
</gene>
<dbReference type="Pfam" id="PF01471">
    <property type="entry name" value="PG_binding_1"/>
    <property type="match status" value="1"/>
</dbReference>
<comment type="caution">
    <text evidence="3">The sequence shown here is derived from an EMBL/GenBank/DDBJ whole genome shotgun (WGS) entry which is preliminary data.</text>
</comment>
<evidence type="ECO:0000313" key="3">
    <source>
        <dbReference type="EMBL" id="KAB1143092.1"/>
    </source>
</evidence>
<proteinExistence type="predicted"/>
<reference evidence="3 4" key="1">
    <citation type="submission" date="2019-09" db="EMBL/GenBank/DDBJ databases">
        <title>Screening of Novel Bioactive Compounds from Soil-Associated.</title>
        <authorList>
            <person name="Zhao S."/>
        </authorList>
    </citation>
    <scope>NUCLEOTIDE SEQUENCE [LARGE SCALE GENOMIC DNA]</scope>
    <source>
        <strain evidence="3 4">HIT-DPA4</strain>
    </source>
</reference>
<accession>A0A6H9UX59</accession>
<dbReference type="InterPro" id="IPR036365">
    <property type="entry name" value="PGBD-like_sf"/>
</dbReference>
<dbReference type="Proteomes" id="UP000442707">
    <property type="component" value="Unassembled WGS sequence"/>
</dbReference>
<feature type="domain" description="Peptidoglycan binding-like" evidence="2">
    <location>
        <begin position="83"/>
        <end position="120"/>
    </location>
</feature>
<organism evidence="3 4">
    <name type="scientific">Streptomyces luteolifulvus</name>
    <dbReference type="NCBI Taxonomy" id="2615112"/>
    <lineage>
        <taxon>Bacteria</taxon>
        <taxon>Bacillati</taxon>
        <taxon>Actinomycetota</taxon>
        <taxon>Actinomycetes</taxon>
        <taxon>Kitasatosporales</taxon>
        <taxon>Streptomycetaceae</taxon>
        <taxon>Streptomyces</taxon>
    </lineage>
</organism>
<feature type="chain" id="PRO_5026042477" evidence="1">
    <location>
        <begin position="30"/>
        <end position="181"/>
    </location>
</feature>
<evidence type="ECO:0000259" key="2">
    <source>
        <dbReference type="Pfam" id="PF01471"/>
    </source>
</evidence>
<feature type="signal peptide" evidence="1">
    <location>
        <begin position="1"/>
        <end position="29"/>
    </location>
</feature>
<dbReference type="Gene3D" id="1.10.101.10">
    <property type="entry name" value="PGBD-like superfamily/PGBD"/>
    <property type="match status" value="1"/>
</dbReference>
<dbReference type="EMBL" id="VZRB01000021">
    <property type="protein sequence ID" value="KAB1143092.1"/>
    <property type="molecule type" value="Genomic_DNA"/>
</dbReference>
<keyword evidence="4" id="KW-1185">Reference proteome</keyword>
<protein>
    <submittedName>
        <fullName evidence="3">Peptidoglycan-binding protein</fullName>
    </submittedName>
</protein>
<sequence length="181" mass="19443">MRTVRARTAIAAATLAIGAGLALGPTAQASTTQGYIAGGGSVTDDWGDEGLLSSGSHANSNATAVWQWVLWAEGVKESNGTRYDQSDIDCQFGPNTTYATKDLQTRWGLIVDGKVGKQTFGTFDSFLELGSDGRTITYHGDYFDGYTHKFTLKRISGKYYVKDPGSGKGWKGAYYHSKTAC</sequence>
<dbReference type="InterPro" id="IPR002477">
    <property type="entry name" value="Peptidoglycan-bd-like"/>
</dbReference>
<keyword evidence="1" id="KW-0732">Signal</keyword>
<dbReference type="RefSeq" id="WP_150952229.1">
    <property type="nucleotide sequence ID" value="NZ_VZRB01000021.1"/>
</dbReference>
<name>A0A6H9UX59_9ACTN</name>